<dbReference type="OrthoDB" id="31134at2157"/>
<dbReference type="HOGENOM" id="CLU_846278_0_0_2"/>
<dbReference type="PATRIC" id="fig|768679.9.peg.531"/>
<evidence type="ECO:0000313" key="1">
    <source>
        <dbReference type="EMBL" id="CCC81181.1"/>
    </source>
</evidence>
<dbReference type="EMBL" id="FN869859">
    <property type="protein sequence ID" value="CCC81181.1"/>
    <property type="molecule type" value="Genomic_DNA"/>
</dbReference>
<dbReference type="RefSeq" id="WP_014126438.1">
    <property type="nucleotide sequence ID" value="NC_016070.1"/>
</dbReference>
<dbReference type="GO" id="GO:0016787">
    <property type="term" value="F:hydrolase activity"/>
    <property type="evidence" value="ECO:0007669"/>
    <property type="project" value="UniProtKB-KW"/>
</dbReference>
<dbReference type="PaxDb" id="768679-TTX_0515"/>
<proteinExistence type="predicted"/>
<evidence type="ECO:0000313" key="2">
    <source>
        <dbReference type="Proteomes" id="UP000002654"/>
    </source>
</evidence>
<dbReference type="KEGG" id="ttn:TTX_0515"/>
<organism evidence="1 2">
    <name type="scientific">Thermoproteus tenax (strain ATCC 35583 / DSM 2078 / JCM 9277 / NBRC 100435 / Kra 1)</name>
    <dbReference type="NCBI Taxonomy" id="768679"/>
    <lineage>
        <taxon>Archaea</taxon>
        <taxon>Thermoproteota</taxon>
        <taxon>Thermoprotei</taxon>
        <taxon>Thermoproteales</taxon>
        <taxon>Thermoproteaceae</taxon>
        <taxon>Thermoproteus</taxon>
    </lineage>
</organism>
<dbReference type="InterPro" id="IPR038763">
    <property type="entry name" value="DHH_sf"/>
</dbReference>
<dbReference type="GeneID" id="11263516"/>
<keyword evidence="1" id="KW-0378">Hydrolase</keyword>
<dbReference type="Proteomes" id="UP000002654">
    <property type="component" value="Chromosome"/>
</dbReference>
<protein>
    <submittedName>
        <fullName evidence="1">DHH family hydrolase</fullName>
    </submittedName>
</protein>
<dbReference type="SUPFAM" id="SSF64182">
    <property type="entry name" value="DHH phosphoesterases"/>
    <property type="match status" value="1"/>
</dbReference>
<accession>G4RNN7</accession>
<dbReference type="AlphaFoldDB" id="G4RNN7"/>
<sequence>MRFLDALKAKAMGSPLALCDANDVDGIGSAALFLRRFPNGVVVLAYPTDVQRGRWLKWFKWDFVADLPCPGKAKLRADHHATNRPCAEREYYDPDAPASAVLALKALGLSGDPIAEQIAEAARQTDTADIRDDAVRDLDAAVRYARYNEKLALIRALAERGLACLKDAAVRPLVERGRQLSSLVAKLAELIPAESSLAVYSPVKLPISYRSLAIALQKKGAIYVNILVRLSRRTYRLYCGAERGSGYDCTKVAVAMGGGGHRYAAGAVAKAPLLDPERPLRLFLELVKPQRLYSIGACPNLDIPCTSVPYIAQPSPP</sequence>
<dbReference type="STRING" id="768679.TTX_0515"/>
<name>G4RNN7_THETK</name>
<keyword evidence="2" id="KW-1185">Reference proteome</keyword>
<gene>
    <name evidence="1" type="ordered locus">TTX_0515</name>
</gene>
<dbReference type="PANTHER" id="PTHR47618:SF1">
    <property type="entry name" value="BIFUNCTIONAL OLIGORIBONUCLEASE AND PAP PHOSPHATASE NRNA"/>
    <property type="match status" value="1"/>
</dbReference>
<dbReference type="PANTHER" id="PTHR47618">
    <property type="entry name" value="BIFUNCTIONAL OLIGORIBONUCLEASE AND PAP PHOSPHATASE NRNA"/>
    <property type="match status" value="1"/>
</dbReference>
<reference evidence="1 2" key="1">
    <citation type="journal article" date="2011" name="PLoS ONE">
        <title>The complete genome sequence of Thermoproteus tenax: a physiologically versatile member of the Crenarchaeota.</title>
        <authorList>
            <person name="Siebers B."/>
            <person name="Zaparty M."/>
            <person name="Raddatz G."/>
            <person name="Tjaden B."/>
            <person name="Albers S.V."/>
            <person name="Bell S.D."/>
            <person name="Blombach F."/>
            <person name="Kletzin A."/>
            <person name="Kyrpides N."/>
            <person name="Lanz C."/>
            <person name="Plagens A."/>
            <person name="Rampp M."/>
            <person name="Rosinus A."/>
            <person name="von Jan M."/>
            <person name="Makarova K.S."/>
            <person name="Klenk H.P."/>
            <person name="Schuster S.C."/>
            <person name="Hensel R."/>
        </authorList>
    </citation>
    <scope>NUCLEOTIDE SEQUENCE [LARGE SCALE GENOMIC DNA]</scope>
    <source>
        <strain evidence="2">ATCC 35583 / DSM 2078 / JCM 9277 / NBRC 100435 / Kra 1</strain>
    </source>
</reference>
<dbReference type="eggNOG" id="arCOG00431">
    <property type="taxonomic scope" value="Archaea"/>
</dbReference>
<dbReference type="Gene3D" id="3.10.310.30">
    <property type="match status" value="1"/>
</dbReference>
<dbReference type="InterPro" id="IPR051319">
    <property type="entry name" value="Oligoribo/pAp-PDE_c-di-AMP_PDE"/>
</dbReference>